<dbReference type="PANTHER" id="PTHR44115">
    <property type="entry name" value="PROTEIN CBG09704"/>
    <property type="match status" value="1"/>
</dbReference>
<sequence length="87" mass="9635">MRIFIAIFSFSIDFFHCLQYCRFIETHKECIPCGKTAQPTDIANIIVFLADRKPSSYIIGQSIAVDGDSTLVMGIQAHGMMSITAST</sequence>
<evidence type="ECO:0000313" key="3">
    <source>
        <dbReference type="Proteomes" id="UP000008068"/>
    </source>
</evidence>
<organism evidence="3">
    <name type="scientific">Caenorhabditis brenneri</name>
    <name type="common">Nematode worm</name>
    <dbReference type="NCBI Taxonomy" id="135651"/>
    <lineage>
        <taxon>Eukaryota</taxon>
        <taxon>Metazoa</taxon>
        <taxon>Ecdysozoa</taxon>
        <taxon>Nematoda</taxon>
        <taxon>Chromadorea</taxon>
        <taxon>Rhabditida</taxon>
        <taxon>Rhabditina</taxon>
        <taxon>Rhabditomorpha</taxon>
        <taxon>Rhabditoidea</taxon>
        <taxon>Rhabditidae</taxon>
        <taxon>Peloderinae</taxon>
        <taxon>Caenorhabditis</taxon>
    </lineage>
</organism>
<protein>
    <recommendedName>
        <fullName evidence="4">SDR family oxidoreductase</fullName>
    </recommendedName>
</protein>
<dbReference type="OMA" id="IETHKEC"/>
<dbReference type="InParanoid" id="G0P805"/>
<dbReference type="EMBL" id="GL380124">
    <property type="protein sequence ID" value="EGT47404.1"/>
    <property type="molecule type" value="Genomic_DNA"/>
</dbReference>
<proteinExistence type="predicted"/>
<reference evidence="3" key="1">
    <citation type="submission" date="2011-07" db="EMBL/GenBank/DDBJ databases">
        <authorList>
            <consortium name="Caenorhabditis brenneri Sequencing and Analysis Consortium"/>
            <person name="Wilson R.K."/>
        </authorList>
    </citation>
    <scope>NUCLEOTIDE SEQUENCE [LARGE SCALE GENOMIC DNA]</scope>
    <source>
        <strain evidence="3">PB2801</strain>
    </source>
</reference>
<evidence type="ECO:0000313" key="2">
    <source>
        <dbReference type="EMBL" id="EGT47404.1"/>
    </source>
</evidence>
<gene>
    <name evidence="2" type="ORF">CAEBREN_09563</name>
</gene>
<dbReference type="InterPro" id="IPR036291">
    <property type="entry name" value="NAD(P)-bd_dom_sf"/>
</dbReference>
<accession>G0P805</accession>
<feature type="signal peptide" evidence="1">
    <location>
        <begin position="1"/>
        <end position="17"/>
    </location>
</feature>
<evidence type="ECO:0000256" key="1">
    <source>
        <dbReference type="SAM" id="SignalP"/>
    </source>
</evidence>
<dbReference type="OrthoDB" id="1669814at2759"/>
<evidence type="ECO:0008006" key="4">
    <source>
        <dbReference type="Google" id="ProtNLM"/>
    </source>
</evidence>
<dbReference type="eggNOG" id="KOG0725">
    <property type="taxonomic scope" value="Eukaryota"/>
</dbReference>
<dbReference type="SUPFAM" id="SSF51735">
    <property type="entry name" value="NAD(P)-binding Rossmann-fold domains"/>
    <property type="match status" value="1"/>
</dbReference>
<name>G0P805_CAEBE</name>
<dbReference type="HOGENOM" id="CLU_190918_0_0_1"/>
<dbReference type="Proteomes" id="UP000008068">
    <property type="component" value="Unassembled WGS sequence"/>
</dbReference>
<feature type="chain" id="PRO_5003406448" description="SDR family oxidoreductase" evidence="1">
    <location>
        <begin position="18"/>
        <end position="87"/>
    </location>
</feature>
<dbReference type="AlphaFoldDB" id="G0P805"/>
<keyword evidence="1" id="KW-0732">Signal</keyword>
<dbReference type="Gene3D" id="3.40.50.720">
    <property type="entry name" value="NAD(P)-binding Rossmann-like Domain"/>
    <property type="match status" value="1"/>
</dbReference>
<dbReference type="PANTHER" id="PTHR44115:SF3">
    <property type="entry name" value="3-OXOACYL-[ACYL-CARRIER-PROTEIN] REDUCTASE-RELATED"/>
    <property type="match status" value="1"/>
</dbReference>
<keyword evidence="3" id="KW-1185">Reference proteome</keyword>
<dbReference type="STRING" id="135651.G0P805"/>